<keyword evidence="2" id="KW-0378">Hydrolase</keyword>
<feature type="compositionally biased region" description="Basic residues" evidence="3">
    <location>
        <begin position="662"/>
        <end position="671"/>
    </location>
</feature>
<evidence type="ECO:0000313" key="6">
    <source>
        <dbReference type="Proteomes" id="UP001527925"/>
    </source>
</evidence>
<reference evidence="5 6" key="1">
    <citation type="submission" date="2023-09" db="EMBL/GenBank/DDBJ databases">
        <title>Pangenome analysis of Batrachochytrium dendrobatidis and related Chytrids.</title>
        <authorList>
            <person name="Yacoub M.N."/>
            <person name="Stajich J.E."/>
            <person name="James T.Y."/>
        </authorList>
    </citation>
    <scope>NUCLEOTIDE SEQUENCE [LARGE SCALE GENOMIC DNA]</scope>
    <source>
        <strain evidence="5 6">JEL0888</strain>
    </source>
</reference>
<accession>A0ABR4N9N2</accession>
<dbReference type="Pfam" id="PF01195">
    <property type="entry name" value="Pept_tRNA_hydro"/>
    <property type="match status" value="1"/>
</dbReference>
<feature type="compositionally biased region" description="Low complexity" evidence="3">
    <location>
        <begin position="629"/>
        <end position="661"/>
    </location>
</feature>
<dbReference type="PANTHER" id="PTHR46118">
    <property type="entry name" value="PROTEIN ABHD11"/>
    <property type="match status" value="1"/>
</dbReference>
<dbReference type="Gene3D" id="3.40.50.1470">
    <property type="entry name" value="Peptidyl-tRNA hydrolase"/>
    <property type="match status" value="1"/>
</dbReference>
<dbReference type="SUPFAM" id="SSF53178">
    <property type="entry name" value="Peptidyl-tRNA hydrolase-like"/>
    <property type="match status" value="1"/>
</dbReference>
<evidence type="ECO:0000256" key="2">
    <source>
        <dbReference type="ARBA" id="ARBA00022801"/>
    </source>
</evidence>
<dbReference type="EMBL" id="JADGIZ020000018">
    <property type="protein sequence ID" value="KAL2916235.1"/>
    <property type="molecule type" value="Genomic_DNA"/>
</dbReference>
<dbReference type="InterPro" id="IPR000073">
    <property type="entry name" value="AB_hydrolase_1"/>
</dbReference>
<dbReference type="PANTHER" id="PTHR46118:SF4">
    <property type="entry name" value="PROTEIN ABHD11"/>
    <property type="match status" value="1"/>
</dbReference>
<dbReference type="InterPro" id="IPR036416">
    <property type="entry name" value="Pept_tRNA_hydro_sf"/>
</dbReference>
<feature type="region of interest" description="Disordered" evidence="3">
    <location>
        <begin position="579"/>
        <end position="671"/>
    </location>
</feature>
<dbReference type="Pfam" id="PF00561">
    <property type="entry name" value="Abhydrolase_1"/>
    <property type="match status" value="1"/>
</dbReference>
<gene>
    <name evidence="5" type="ORF">HK105_204326</name>
</gene>
<name>A0ABR4N9N2_9FUNG</name>
<evidence type="ECO:0000256" key="1">
    <source>
        <dbReference type="ARBA" id="ARBA00008645"/>
    </source>
</evidence>
<dbReference type="Gene3D" id="3.40.50.1820">
    <property type="entry name" value="alpha/beta hydrolase"/>
    <property type="match status" value="1"/>
</dbReference>
<evidence type="ECO:0000259" key="4">
    <source>
        <dbReference type="Pfam" id="PF00561"/>
    </source>
</evidence>
<dbReference type="SUPFAM" id="SSF53474">
    <property type="entry name" value="alpha/beta-Hydrolases"/>
    <property type="match status" value="1"/>
</dbReference>
<organism evidence="5 6">
    <name type="scientific">Polyrhizophydium stewartii</name>
    <dbReference type="NCBI Taxonomy" id="2732419"/>
    <lineage>
        <taxon>Eukaryota</taxon>
        <taxon>Fungi</taxon>
        <taxon>Fungi incertae sedis</taxon>
        <taxon>Chytridiomycota</taxon>
        <taxon>Chytridiomycota incertae sedis</taxon>
        <taxon>Chytridiomycetes</taxon>
        <taxon>Rhizophydiales</taxon>
        <taxon>Rhizophydiales incertae sedis</taxon>
        <taxon>Polyrhizophydium</taxon>
    </lineage>
</organism>
<comment type="caution">
    <text evidence="5">The sequence shown here is derived from an EMBL/GenBank/DDBJ whole genome shotgun (WGS) entry which is preliminary data.</text>
</comment>
<protein>
    <recommendedName>
        <fullName evidence="4">AB hydrolase-1 domain-containing protein</fullName>
    </recommendedName>
</protein>
<dbReference type="Proteomes" id="UP001527925">
    <property type="component" value="Unassembled WGS sequence"/>
</dbReference>
<sequence>MQAQAGDEALQLSFAAAEPPAGAARSSGAKPVVILPGLFGSKQNWRSLSRALAQRLGTTVVAVDLRNHGESPHHRVHNYAAMCGDVTALVESQGWGPAHVIGHSMGGKVAMHLALLPGHGWVDRLVVVDMPPVAQTAKATTLFAGYIEAMREVDRADVASPAAADAILQRTIPELAVRQFILTNLKRQADGSYRFRVNLDALAAGLPGLWTFDIDSREHTFGGPALFIAGGNSRYVTPEMHPAIRRYFPQATIQTIAGASHWWPQQPQEHEQSRFRRPVDLLVVCLGDSSAGHETNRENVGYIFGDYLANCISMQATLLRKAQETGEASINPNAPQIPDDFQRPVFYRSHNLRADIFDSIFALTENDLAVPDKDGKKHGSDSIVKKTFRIVIVKPLRVYNAPHEVAVITLRNILMTFPVRDYANNLFVCTEDTTIPRGAISIQHGPDPRSARSHVGVARVAEALRNTDFIKLRISVGAPASDKPEDMEAYLKSSFSTENQETDLLGHSLDISGQAIQSFLTRNDIKYTKIRYANTRKLPAKLRPLPGVVFPIEIDMNIARAEVRAALASQGVLPLNNEAAADAESKDEEPKDDEPKAEKPKAEEPPKAAANGNGRAPSPAKARSKSPVKETPAPAEEAPAVVEAPAVEAAPAVAADAAPARKASKKKNKKK</sequence>
<dbReference type="InterPro" id="IPR029058">
    <property type="entry name" value="AB_hydrolase_fold"/>
</dbReference>
<feature type="compositionally biased region" description="Basic and acidic residues" evidence="3">
    <location>
        <begin position="593"/>
        <end position="606"/>
    </location>
</feature>
<keyword evidence="6" id="KW-1185">Reference proteome</keyword>
<evidence type="ECO:0000313" key="5">
    <source>
        <dbReference type="EMBL" id="KAL2916235.1"/>
    </source>
</evidence>
<evidence type="ECO:0000256" key="3">
    <source>
        <dbReference type="SAM" id="MobiDB-lite"/>
    </source>
</evidence>
<proteinExistence type="inferred from homology"/>
<feature type="domain" description="AB hydrolase-1" evidence="4">
    <location>
        <begin position="30"/>
        <end position="262"/>
    </location>
</feature>
<dbReference type="InterPro" id="IPR001328">
    <property type="entry name" value="Pept_tRNA_hydro"/>
</dbReference>
<comment type="similarity">
    <text evidence="1">Belongs to the AB hydrolase superfamily.</text>
</comment>